<organism evidence="3 4">
    <name type="scientific">Acrodontium crateriforme</name>
    <dbReference type="NCBI Taxonomy" id="150365"/>
    <lineage>
        <taxon>Eukaryota</taxon>
        <taxon>Fungi</taxon>
        <taxon>Dikarya</taxon>
        <taxon>Ascomycota</taxon>
        <taxon>Pezizomycotina</taxon>
        <taxon>Dothideomycetes</taxon>
        <taxon>Dothideomycetidae</taxon>
        <taxon>Mycosphaerellales</taxon>
        <taxon>Teratosphaeriaceae</taxon>
        <taxon>Acrodontium</taxon>
    </lineage>
</organism>
<keyword evidence="1" id="KW-0812">Transmembrane</keyword>
<accession>A0AAQ3RE85</accession>
<feature type="domain" description="DUF7136" evidence="2">
    <location>
        <begin position="65"/>
        <end position="281"/>
    </location>
</feature>
<evidence type="ECO:0000313" key="4">
    <source>
        <dbReference type="Proteomes" id="UP001303373"/>
    </source>
</evidence>
<evidence type="ECO:0000313" key="3">
    <source>
        <dbReference type="EMBL" id="WPH04723.1"/>
    </source>
</evidence>
<dbReference type="AlphaFoldDB" id="A0AAQ3RE85"/>
<dbReference type="Pfam" id="PF23584">
    <property type="entry name" value="DUF7136"/>
    <property type="match status" value="1"/>
</dbReference>
<gene>
    <name evidence="3" type="ORF">R9X50_00761800</name>
</gene>
<keyword evidence="1" id="KW-0472">Membrane</keyword>
<dbReference type="Proteomes" id="UP001303373">
    <property type="component" value="Chromosome 13"/>
</dbReference>
<name>A0AAQ3RE85_9PEZI</name>
<reference evidence="3 4" key="1">
    <citation type="submission" date="2023-11" db="EMBL/GenBank/DDBJ databases">
        <title>An acidophilic fungus is an integral part of prey digestion in a carnivorous sundew plant.</title>
        <authorList>
            <person name="Tsai I.J."/>
        </authorList>
    </citation>
    <scope>NUCLEOTIDE SEQUENCE [LARGE SCALE GENOMIC DNA]</scope>
    <source>
        <strain evidence="3">169a</strain>
    </source>
</reference>
<evidence type="ECO:0000259" key="2">
    <source>
        <dbReference type="Pfam" id="PF23584"/>
    </source>
</evidence>
<sequence>MGRCPGLHFASRLSPKSFSIDFSNSLTVSSSPSNSMAFGFRRLCWSPICCILLLWSTVLGSSVATFPATVELDLVFPRNETYAPSPLIPIVFAIQNTQFAAAVDLGYVTYTILEYNNPDNILLDANTRILHRQNLNFTGSDPYFIYASTTNLSQSEGTWMLTWGIASTQCDNVNEEFGPITGGDFQQNRLLFSTKQGAQQPDLVAATMEKANNGTCDSTQGFAFNITTIIDTYPLDTASTACAVVGDPTPTANPCRVTINNQSATSISAALTSSECNDPFQTVSFCPKNKTNAAPRGRPMSVYLLASGTIIVGLVVFFA</sequence>
<dbReference type="InterPro" id="IPR055560">
    <property type="entry name" value="DUF7136"/>
</dbReference>
<keyword evidence="4" id="KW-1185">Reference proteome</keyword>
<dbReference type="EMBL" id="CP138592">
    <property type="protein sequence ID" value="WPH04723.1"/>
    <property type="molecule type" value="Genomic_DNA"/>
</dbReference>
<proteinExistence type="predicted"/>
<evidence type="ECO:0000256" key="1">
    <source>
        <dbReference type="SAM" id="Phobius"/>
    </source>
</evidence>
<protein>
    <recommendedName>
        <fullName evidence="2">DUF7136 domain-containing protein</fullName>
    </recommendedName>
</protein>
<feature type="transmembrane region" description="Helical" evidence="1">
    <location>
        <begin position="300"/>
        <end position="318"/>
    </location>
</feature>
<keyword evidence="1" id="KW-1133">Transmembrane helix</keyword>